<dbReference type="Proteomes" id="UP000431401">
    <property type="component" value="Unassembled WGS sequence"/>
</dbReference>
<sequence length="184" mass="18743">MLRIRGKATAAFAGGRTTAACAALALAPVFFLTACGHNDSTASSTPTLKTSTTTAASSPTSAVADQPSAQQPQPPAPAPTTTTSAVAERPQPAQPTTDAPLAGKDQAFLDELNKRGVHPSSPDIALTTAQYICQSKAAGAADSELTTYVNAMAGADPSFDQQKMPVEQAGKIYIDVAGATYCDK</sequence>
<evidence type="ECO:0000313" key="4">
    <source>
        <dbReference type="EMBL" id="MQY26909.1"/>
    </source>
</evidence>
<dbReference type="PROSITE" id="PS51257">
    <property type="entry name" value="PROKAR_LIPOPROTEIN"/>
    <property type="match status" value="1"/>
</dbReference>
<feature type="signal peptide" evidence="2">
    <location>
        <begin position="1"/>
        <end position="22"/>
    </location>
</feature>
<proteinExistence type="predicted"/>
<evidence type="ECO:0000313" key="5">
    <source>
        <dbReference type="Proteomes" id="UP000431401"/>
    </source>
</evidence>
<comment type="caution">
    <text evidence="4">The sequence shown here is derived from an EMBL/GenBank/DDBJ whole genome shotgun (WGS) entry which is preliminary data.</text>
</comment>
<evidence type="ECO:0000259" key="3">
    <source>
        <dbReference type="Pfam" id="PF05305"/>
    </source>
</evidence>
<evidence type="ECO:0000256" key="1">
    <source>
        <dbReference type="SAM" id="MobiDB-lite"/>
    </source>
</evidence>
<gene>
    <name evidence="4" type="ORF">NRB56_24880</name>
</gene>
<dbReference type="EMBL" id="WEGI01000005">
    <property type="protein sequence ID" value="MQY26909.1"/>
    <property type="molecule type" value="Genomic_DNA"/>
</dbReference>
<dbReference type="OrthoDB" id="4560359at2"/>
<feature type="region of interest" description="Disordered" evidence="1">
    <location>
        <begin position="40"/>
        <end position="101"/>
    </location>
</feature>
<dbReference type="InterPro" id="IPR007969">
    <property type="entry name" value="DUF732"/>
</dbReference>
<dbReference type="Pfam" id="PF05305">
    <property type="entry name" value="DUF732"/>
    <property type="match status" value="1"/>
</dbReference>
<feature type="domain" description="DUF732" evidence="3">
    <location>
        <begin position="104"/>
        <end position="182"/>
    </location>
</feature>
<keyword evidence="2" id="KW-0732">Signal</keyword>
<organism evidence="4 5">
    <name type="scientific">Nocardia aurantia</name>
    <dbReference type="NCBI Taxonomy" id="2585199"/>
    <lineage>
        <taxon>Bacteria</taxon>
        <taxon>Bacillati</taxon>
        <taxon>Actinomycetota</taxon>
        <taxon>Actinomycetes</taxon>
        <taxon>Mycobacteriales</taxon>
        <taxon>Nocardiaceae</taxon>
        <taxon>Nocardia</taxon>
    </lineage>
</organism>
<name>A0A7K0DMI8_9NOCA</name>
<evidence type="ECO:0000256" key="2">
    <source>
        <dbReference type="SAM" id="SignalP"/>
    </source>
</evidence>
<accession>A0A7K0DMI8</accession>
<feature type="chain" id="PRO_5039496064" description="DUF732 domain-containing protein" evidence="2">
    <location>
        <begin position="23"/>
        <end position="184"/>
    </location>
</feature>
<protein>
    <recommendedName>
        <fullName evidence="3">DUF732 domain-containing protein</fullName>
    </recommendedName>
</protein>
<reference evidence="4 5" key="1">
    <citation type="submission" date="2019-10" db="EMBL/GenBank/DDBJ databases">
        <title>Nocardia macrotermitis sp. nov. and Nocardia aurantia sp. nov., isolated from the gut of fungus growing-termite Macrotermes natalensis.</title>
        <authorList>
            <person name="Benndorf R."/>
            <person name="Schwitalla J."/>
            <person name="Martin K."/>
            <person name="De Beer W."/>
            <person name="Kaster A.-K."/>
            <person name="Vollmers J."/>
            <person name="Poulsen M."/>
            <person name="Beemelmanns C."/>
        </authorList>
    </citation>
    <scope>NUCLEOTIDE SEQUENCE [LARGE SCALE GENOMIC DNA]</scope>
    <source>
        <strain evidence="4 5">RB56</strain>
    </source>
</reference>
<keyword evidence="5" id="KW-1185">Reference proteome</keyword>
<feature type="compositionally biased region" description="Low complexity" evidence="1">
    <location>
        <begin position="40"/>
        <end position="71"/>
    </location>
</feature>
<dbReference type="AlphaFoldDB" id="A0A7K0DMI8"/>
<dbReference type="RefSeq" id="WP_153341587.1">
    <property type="nucleotide sequence ID" value="NZ_WEGI01000005.1"/>
</dbReference>